<dbReference type="GO" id="GO:0022625">
    <property type="term" value="C:cytosolic large ribosomal subunit"/>
    <property type="evidence" value="ECO:0007669"/>
    <property type="project" value="InterPro"/>
</dbReference>
<dbReference type="GO" id="GO:0003729">
    <property type="term" value="F:mRNA binding"/>
    <property type="evidence" value="ECO:0007669"/>
    <property type="project" value="TreeGrafter"/>
</dbReference>
<keyword evidence="5" id="KW-1185">Reference proteome</keyword>
<keyword evidence="2" id="KW-0689">Ribosomal protein</keyword>
<dbReference type="InterPro" id="IPR001854">
    <property type="entry name" value="Ribosomal_uL29"/>
</dbReference>
<gene>
    <name evidence="4" type="ORF">CEUSTIGMA_g7364.t1</name>
</gene>
<dbReference type="OrthoDB" id="528635at2759"/>
<dbReference type="InterPro" id="IPR036049">
    <property type="entry name" value="Ribosomal_uL29_sf"/>
</dbReference>
<dbReference type="SUPFAM" id="SSF46561">
    <property type="entry name" value="Ribosomal protein L29 (L29p)"/>
    <property type="match status" value="1"/>
</dbReference>
<dbReference type="EMBL" id="BEGY01000047">
    <property type="protein sequence ID" value="GAX79924.1"/>
    <property type="molecule type" value="Genomic_DNA"/>
</dbReference>
<dbReference type="GO" id="GO:0003735">
    <property type="term" value="F:structural constituent of ribosome"/>
    <property type="evidence" value="ECO:0007669"/>
    <property type="project" value="InterPro"/>
</dbReference>
<protein>
    <recommendedName>
        <fullName evidence="6">60S ribosomal protein L35</fullName>
    </recommendedName>
</protein>
<comment type="similarity">
    <text evidence="1">Belongs to the universal ribosomal protein uL29 family.</text>
</comment>
<dbReference type="InterPro" id="IPR018254">
    <property type="entry name" value="Ribosomal_uL29_CS"/>
</dbReference>
<dbReference type="Gene3D" id="6.10.250.3450">
    <property type="match status" value="1"/>
</dbReference>
<reference evidence="4 5" key="1">
    <citation type="submission" date="2017-08" db="EMBL/GenBank/DDBJ databases">
        <title>Acidophilic green algal genome provides insights into adaptation to an acidic environment.</title>
        <authorList>
            <person name="Hirooka S."/>
            <person name="Hirose Y."/>
            <person name="Kanesaki Y."/>
            <person name="Higuchi S."/>
            <person name="Fujiwara T."/>
            <person name="Onuma R."/>
            <person name="Era A."/>
            <person name="Ohbayashi R."/>
            <person name="Uzuka A."/>
            <person name="Nozaki H."/>
            <person name="Yoshikawa H."/>
            <person name="Miyagishima S.Y."/>
        </authorList>
    </citation>
    <scope>NUCLEOTIDE SEQUENCE [LARGE SCALE GENOMIC DNA]</scope>
    <source>
        <strain evidence="4 5">NIES-2499</strain>
    </source>
</reference>
<evidence type="ECO:0000256" key="2">
    <source>
        <dbReference type="ARBA" id="ARBA00022980"/>
    </source>
</evidence>
<evidence type="ECO:0000256" key="3">
    <source>
        <dbReference type="ARBA" id="ARBA00023274"/>
    </source>
</evidence>
<dbReference type="Pfam" id="PF00831">
    <property type="entry name" value="Ribosomal_L29"/>
    <property type="match status" value="1"/>
</dbReference>
<evidence type="ECO:0000313" key="5">
    <source>
        <dbReference type="Proteomes" id="UP000232323"/>
    </source>
</evidence>
<dbReference type="AlphaFoldDB" id="A0A250XA28"/>
<organism evidence="4 5">
    <name type="scientific">Chlamydomonas eustigma</name>
    <dbReference type="NCBI Taxonomy" id="1157962"/>
    <lineage>
        <taxon>Eukaryota</taxon>
        <taxon>Viridiplantae</taxon>
        <taxon>Chlorophyta</taxon>
        <taxon>core chlorophytes</taxon>
        <taxon>Chlorophyceae</taxon>
        <taxon>CS clade</taxon>
        <taxon>Chlamydomonadales</taxon>
        <taxon>Chlamydomonadaceae</taxon>
        <taxon>Chlamydomonas</taxon>
    </lineage>
</organism>
<dbReference type="GO" id="GO:0006412">
    <property type="term" value="P:translation"/>
    <property type="evidence" value="ECO:0007669"/>
    <property type="project" value="InterPro"/>
</dbReference>
<evidence type="ECO:0000313" key="4">
    <source>
        <dbReference type="EMBL" id="GAX79924.1"/>
    </source>
</evidence>
<dbReference type="GO" id="GO:0000463">
    <property type="term" value="P:maturation of LSU-rRNA from tricistronic rRNA transcript (SSU-rRNA, 5.8S rRNA, LSU-rRNA)"/>
    <property type="evidence" value="ECO:0007669"/>
    <property type="project" value="InterPro"/>
</dbReference>
<dbReference type="InterPro" id="IPR045059">
    <property type="entry name" value="Ribosomal_uL29_euk"/>
</dbReference>
<dbReference type="FunFam" id="1.10.287.310:FF:000002">
    <property type="entry name" value="60S ribosomal protein L35"/>
    <property type="match status" value="1"/>
</dbReference>
<sequence length="197" mass="22388">MHFERLIVCKLLLSSESFGNVFHRNNKYDIHHAGTKLKGRIVRHTCDIIWGSLRNCLFGAFTSSTSRMAKVKAYELRNESKSDLSNRLKELKGELGALRVAKVTGGAPNKLSKIKSVRKNIARVNTVYRQNQLTALRSTIEADAKNKNGKMYLPVDMRVKKTRAIRRRLTKAQASKKTEKQAKKIAAFPTRKYTLKA</sequence>
<name>A0A250XA28_9CHLO</name>
<dbReference type="PANTHER" id="PTHR45722">
    <property type="entry name" value="60S RIBOSOMAL PROTEIN L35"/>
    <property type="match status" value="1"/>
</dbReference>
<evidence type="ECO:0000256" key="1">
    <source>
        <dbReference type="ARBA" id="ARBA00009254"/>
    </source>
</evidence>
<comment type="caution">
    <text evidence="4">The sequence shown here is derived from an EMBL/GenBank/DDBJ whole genome shotgun (WGS) entry which is preliminary data.</text>
</comment>
<dbReference type="NCBIfam" id="TIGR00012">
    <property type="entry name" value="L29"/>
    <property type="match status" value="1"/>
</dbReference>
<dbReference type="HAMAP" id="MF_00374">
    <property type="entry name" value="Ribosomal_uL29"/>
    <property type="match status" value="1"/>
</dbReference>
<dbReference type="PROSITE" id="PS00579">
    <property type="entry name" value="RIBOSOMAL_L29"/>
    <property type="match status" value="1"/>
</dbReference>
<accession>A0A250XA28</accession>
<dbReference type="FunFam" id="6.10.250.3450:FF:000001">
    <property type="entry name" value="60S ribosomal protein L35"/>
    <property type="match status" value="1"/>
</dbReference>
<dbReference type="PANTHER" id="PTHR45722:SF2">
    <property type="entry name" value="LARGE RIBOSOMAL SUBUNIT PROTEIN UL29-RELATED"/>
    <property type="match status" value="1"/>
</dbReference>
<keyword evidence="3" id="KW-0687">Ribonucleoprotein</keyword>
<proteinExistence type="inferred from homology"/>
<dbReference type="CDD" id="cd00427">
    <property type="entry name" value="Ribosomal_L29_HIP"/>
    <property type="match status" value="1"/>
</dbReference>
<dbReference type="Gene3D" id="1.10.287.310">
    <property type="match status" value="1"/>
</dbReference>
<dbReference type="STRING" id="1157962.A0A250XA28"/>
<dbReference type="Proteomes" id="UP000232323">
    <property type="component" value="Unassembled WGS sequence"/>
</dbReference>
<evidence type="ECO:0008006" key="6">
    <source>
        <dbReference type="Google" id="ProtNLM"/>
    </source>
</evidence>